<sequence>MMFLLLERNHAHLIQTNYMLLCTPKFVRCCFFTFDGVTLGIVMGTFGLWKYVAAHNVQYAADKKVGGGVDHMFLDMNGLMHMSYSKASPTSATTMKNLKSLIQKLLNLYNPTKSLIVVFDGPAPTAKLRTQRERRQSMLKNSESMELNEAQIVTGSPFVLDCEKEIIEMLRIGAAQKKLCGVEIDGMLVLRVNGSTVPGEGEIKIGEELRRLPYVAGAYDPDDRVVVVGNDSDLILTCIACTPYHNFFVVNPFTFVATHVGELMTHWTNVDSVRKLPLELLPSFRLDFVFLALLAGGDHYPGIEDDWLQLWRRYRKLRLDGGFFRQSLVTRDSKGETQLHWELFRAVAARDHGVMQHYVGSKNKRKTVKAQGSTTAPESGIQLLKDVRWSFDMVSGQPCSDYYHHHRGEAPRLSSLRSALGSKGVNGQSAVVHSTVPPLLPLQVYVAVIGVSRLLPVAIRNSIDSTTLKAFEQTLSVGKILSSVEEFFKVLRLDQLSNVEKLALKFGDICDVIALDPTLDVVSSRSFFSYPVDVNQISFKNLYDSRGVRLMRIRPVADAAVPVVEPIPGIADEVVSSSDEVVETC</sequence>
<dbReference type="InterPro" id="IPR004859">
    <property type="entry name" value="Xrn1_N"/>
</dbReference>
<feature type="domain" description="Xrn1 N-terminal" evidence="1">
    <location>
        <begin position="63"/>
        <end position="242"/>
    </location>
</feature>
<gene>
    <name evidence="2" type="ORF">BSAL_00310</name>
</gene>
<dbReference type="Pfam" id="PF03159">
    <property type="entry name" value="XRN_N"/>
    <property type="match status" value="1"/>
</dbReference>
<dbReference type="PANTHER" id="PTHR12341:SF41">
    <property type="entry name" value="5'-3' EXORIBONUCLEASE 2"/>
    <property type="match status" value="1"/>
</dbReference>
<dbReference type="VEuPathDB" id="TriTrypDB:BSAL_00310"/>
<accession>A0A0S4ILZ5</accession>
<protein>
    <recommendedName>
        <fullName evidence="1">Xrn1 N-terminal domain-containing protein</fullName>
    </recommendedName>
</protein>
<dbReference type="Gene3D" id="3.40.50.12390">
    <property type="match status" value="1"/>
</dbReference>
<dbReference type="EMBL" id="CYKH01000126">
    <property type="protein sequence ID" value="CUE72383.1"/>
    <property type="molecule type" value="Genomic_DNA"/>
</dbReference>
<dbReference type="InterPro" id="IPR027073">
    <property type="entry name" value="5_3_exoribonuclease"/>
</dbReference>
<evidence type="ECO:0000313" key="3">
    <source>
        <dbReference type="Proteomes" id="UP000051952"/>
    </source>
</evidence>
<name>A0A0S4ILZ5_BODSA</name>
<dbReference type="SUPFAM" id="SSF88723">
    <property type="entry name" value="PIN domain-like"/>
    <property type="match status" value="1"/>
</dbReference>
<reference evidence="3" key="1">
    <citation type="submission" date="2015-09" db="EMBL/GenBank/DDBJ databases">
        <authorList>
            <consortium name="Pathogen Informatics"/>
        </authorList>
    </citation>
    <scope>NUCLEOTIDE SEQUENCE [LARGE SCALE GENOMIC DNA]</scope>
    <source>
        <strain evidence="3">Lake Konstanz</strain>
    </source>
</reference>
<dbReference type="OrthoDB" id="372487at2759"/>
<dbReference type="PANTHER" id="PTHR12341">
    <property type="entry name" value="5'-&gt;3' EXORIBONUCLEASE"/>
    <property type="match status" value="1"/>
</dbReference>
<evidence type="ECO:0000259" key="1">
    <source>
        <dbReference type="Pfam" id="PF03159"/>
    </source>
</evidence>
<dbReference type="Proteomes" id="UP000051952">
    <property type="component" value="Unassembled WGS sequence"/>
</dbReference>
<dbReference type="OMA" id="HREEILC"/>
<dbReference type="GO" id="GO:0005634">
    <property type="term" value="C:nucleus"/>
    <property type="evidence" value="ECO:0007669"/>
    <property type="project" value="TreeGrafter"/>
</dbReference>
<dbReference type="GO" id="GO:0003723">
    <property type="term" value="F:RNA binding"/>
    <property type="evidence" value="ECO:0007669"/>
    <property type="project" value="TreeGrafter"/>
</dbReference>
<dbReference type="InterPro" id="IPR029060">
    <property type="entry name" value="PIN-like_dom_sf"/>
</dbReference>
<organism evidence="2 3">
    <name type="scientific">Bodo saltans</name>
    <name type="common">Flagellated protozoan</name>
    <dbReference type="NCBI Taxonomy" id="75058"/>
    <lineage>
        <taxon>Eukaryota</taxon>
        <taxon>Discoba</taxon>
        <taxon>Euglenozoa</taxon>
        <taxon>Kinetoplastea</taxon>
        <taxon>Metakinetoplastina</taxon>
        <taxon>Eubodonida</taxon>
        <taxon>Bodonidae</taxon>
        <taxon>Bodo</taxon>
    </lineage>
</organism>
<dbReference type="GO" id="GO:0000956">
    <property type="term" value="P:nuclear-transcribed mRNA catabolic process"/>
    <property type="evidence" value="ECO:0007669"/>
    <property type="project" value="TreeGrafter"/>
</dbReference>
<keyword evidence="3" id="KW-1185">Reference proteome</keyword>
<dbReference type="AlphaFoldDB" id="A0A0S4ILZ5"/>
<evidence type="ECO:0000313" key="2">
    <source>
        <dbReference type="EMBL" id="CUE72383.1"/>
    </source>
</evidence>
<proteinExistence type="predicted"/>
<dbReference type="GO" id="GO:0004534">
    <property type="term" value="F:5'-3' RNA exonuclease activity"/>
    <property type="evidence" value="ECO:0007669"/>
    <property type="project" value="TreeGrafter"/>
</dbReference>